<dbReference type="Proteomes" id="UP000020595">
    <property type="component" value="Unassembled WGS sequence"/>
</dbReference>
<dbReference type="Gene3D" id="2.60.120.620">
    <property type="entry name" value="q2cbj1_9rhob like domain"/>
    <property type="match status" value="1"/>
</dbReference>
<evidence type="ECO:0000313" key="4">
    <source>
        <dbReference type="EMBL" id="EXB03892.1"/>
    </source>
</evidence>
<evidence type="ECO:0000256" key="3">
    <source>
        <dbReference type="ARBA" id="ARBA00023004"/>
    </source>
</evidence>
<dbReference type="SUPFAM" id="SSF51197">
    <property type="entry name" value="Clavaminate synthase-like"/>
    <property type="match status" value="1"/>
</dbReference>
<evidence type="ECO:0000256" key="2">
    <source>
        <dbReference type="ARBA" id="ARBA00023002"/>
    </source>
</evidence>
<dbReference type="PANTHER" id="PTHR20883:SF19">
    <property type="entry name" value="MULTIFUNCTIONAL DIOXYGENASE AUSE"/>
    <property type="match status" value="1"/>
</dbReference>
<sequence length="294" mass="32912">MELIRLPNTATSEEVAKALKEHGHCIIENLVAPEVMDRIAEEMSEFITTSPYGEDKFLGYLTQRTGSLVARSKTARDLITHPLVLDSAKKHLSKSSTMQLQLTQIITVNPGAPSQTLHQDQLAWDFFDFPDDFETQCNTLWAMTEYTEENGATRVVPNSMYAGARQKFTQDQTVVAEMPKGSVMIYTGKIYHGAGANTTDKIRQAININYCAGWLRQEENQYLATPPEIAQTLDDDMLKLMGYQCACFAMGYVRDFEDPLDVFRGKKERRSAGLNVVTDNGNDVTKNYADELGG</sequence>
<keyword evidence="4" id="KW-0223">Dioxygenase</keyword>
<dbReference type="RefSeq" id="WP_032051712.1">
    <property type="nucleotide sequence ID" value="NZ_JEWH01000068.1"/>
</dbReference>
<dbReference type="PATRIC" id="fig|1310613.3.peg.3497"/>
<dbReference type="AlphaFoldDB" id="A0A009HI69"/>
<comment type="caution">
    <text evidence="4">The sequence shown here is derived from an EMBL/GenBank/DDBJ whole genome shotgun (WGS) entry which is preliminary data.</text>
</comment>
<dbReference type="PANTHER" id="PTHR20883">
    <property type="entry name" value="PHYTANOYL-COA DIOXYGENASE DOMAIN CONTAINING 1"/>
    <property type="match status" value="1"/>
</dbReference>
<evidence type="ECO:0000256" key="1">
    <source>
        <dbReference type="ARBA" id="ARBA00022723"/>
    </source>
</evidence>
<dbReference type="GO" id="GO:0016706">
    <property type="term" value="F:2-oxoglutarate-dependent dioxygenase activity"/>
    <property type="evidence" value="ECO:0007669"/>
    <property type="project" value="UniProtKB-ARBA"/>
</dbReference>
<keyword evidence="3" id="KW-0408">Iron</keyword>
<proteinExistence type="predicted"/>
<dbReference type="GO" id="GO:0005506">
    <property type="term" value="F:iron ion binding"/>
    <property type="evidence" value="ECO:0007669"/>
    <property type="project" value="UniProtKB-ARBA"/>
</dbReference>
<keyword evidence="2" id="KW-0560">Oxidoreductase</keyword>
<keyword evidence="1" id="KW-0479">Metal-binding</keyword>
<dbReference type="InterPro" id="IPR008775">
    <property type="entry name" value="Phytyl_CoA_dOase-like"/>
</dbReference>
<evidence type="ECO:0000313" key="5">
    <source>
        <dbReference type="Proteomes" id="UP000020595"/>
    </source>
</evidence>
<organism evidence="4 5">
    <name type="scientific">Acinetobacter baumannii (strain 1295743)</name>
    <dbReference type="NCBI Taxonomy" id="1310613"/>
    <lineage>
        <taxon>Bacteria</taxon>
        <taxon>Pseudomonadati</taxon>
        <taxon>Pseudomonadota</taxon>
        <taxon>Gammaproteobacteria</taxon>
        <taxon>Moraxellales</taxon>
        <taxon>Moraxellaceae</taxon>
        <taxon>Acinetobacter</taxon>
        <taxon>Acinetobacter calcoaceticus/baumannii complex</taxon>
    </lineage>
</organism>
<protein>
    <submittedName>
        <fullName evidence="4">Phytanoyl-CoA dioxygenase family protein</fullName>
    </submittedName>
</protein>
<reference evidence="4 5" key="1">
    <citation type="submission" date="2014-02" db="EMBL/GenBank/DDBJ databases">
        <title>Comparative genomics and transcriptomics to identify genetic mechanisms underlying the emergence of carbapenem resistant Acinetobacter baumannii (CRAb).</title>
        <authorList>
            <person name="Harris A.D."/>
            <person name="Johnson K.J."/>
            <person name="George J."/>
            <person name="Shefchek K."/>
            <person name="Daugherty S.C."/>
            <person name="Parankush S."/>
            <person name="Sadzewicz L."/>
            <person name="Tallon L."/>
            <person name="Sengamalay N."/>
            <person name="Hazen T.H."/>
            <person name="Rasko D.A."/>
        </authorList>
    </citation>
    <scope>NUCLEOTIDE SEQUENCE [LARGE SCALE GENOMIC DNA]</scope>
    <source>
        <strain evidence="4 5">1295743</strain>
    </source>
</reference>
<accession>A0A009HI69</accession>
<dbReference type="EMBL" id="JEWH01000068">
    <property type="protein sequence ID" value="EXB03892.1"/>
    <property type="molecule type" value="Genomic_DNA"/>
</dbReference>
<gene>
    <name evidence="4" type="ORF">J512_3656</name>
</gene>
<dbReference type="Pfam" id="PF05721">
    <property type="entry name" value="PhyH"/>
    <property type="match status" value="1"/>
</dbReference>
<name>A0A009HI69_ACIB9</name>